<dbReference type="Gene3D" id="1.25.40.1040">
    <property type="match status" value="1"/>
</dbReference>
<dbReference type="STRING" id="31234.E3MSM4"/>
<dbReference type="Proteomes" id="UP000008281">
    <property type="component" value="Unassembled WGS sequence"/>
</dbReference>
<dbReference type="FunFam" id="1.25.40.1040:FF:000009">
    <property type="entry name" value="N-acetyltransferase subunit Nat1"/>
    <property type="match status" value="1"/>
</dbReference>
<dbReference type="PIRSF" id="PIRSF000422">
    <property type="entry name" value="N-terminal-AcTrfase-A_aux_su"/>
    <property type="match status" value="1"/>
</dbReference>
<dbReference type="Pfam" id="PF13181">
    <property type="entry name" value="TPR_8"/>
    <property type="match status" value="1"/>
</dbReference>
<keyword evidence="4" id="KW-0175">Coiled coil</keyword>
<dbReference type="eggNOG" id="KOG1156">
    <property type="taxonomic scope" value="Eukaryota"/>
</dbReference>
<keyword evidence="7" id="KW-1185">Reference proteome</keyword>
<dbReference type="InterPro" id="IPR019734">
    <property type="entry name" value="TPR_rpt"/>
</dbReference>
<dbReference type="FunCoup" id="E3MSM4">
    <property type="interactions" value="3299"/>
</dbReference>
<dbReference type="SUPFAM" id="SSF48452">
    <property type="entry name" value="TPR-like"/>
    <property type="match status" value="1"/>
</dbReference>
<dbReference type="InterPro" id="IPR021183">
    <property type="entry name" value="NatA_aux_su"/>
</dbReference>
<name>E3MSM4_CAERE</name>
<dbReference type="OMA" id="MEMRADY"/>
<evidence type="ECO:0000256" key="2">
    <source>
        <dbReference type="ARBA" id="ARBA00022803"/>
    </source>
</evidence>
<dbReference type="OrthoDB" id="10263032at2759"/>
<reference evidence="6" key="1">
    <citation type="submission" date="2007-07" db="EMBL/GenBank/DDBJ databases">
        <title>PCAP assembly of the Caenorhabditis remanei genome.</title>
        <authorList>
            <consortium name="The Caenorhabditis remanei Sequencing Consortium"/>
            <person name="Wilson R.K."/>
        </authorList>
    </citation>
    <scope>NUCLEOTIDE SEQUENCE [LARGE SCALE GENOMIC DNA]</scope>
    <source>
        <strain evidence="6">PB4641</strain>
    </source>
</reference>
<feature type="repeat" description="TPR" evidence="3">
    <location>
        <begin position="420"/>
        <end position="453"/>
    </location>
</feature>
<protein>
    <submittedName>
        <fullName evidence="6">Uncharacterized protein</fullName>
    </submittedName>
</protein>
<dbReference type="AlphaFoldDB" id="E3MSM4"/>
<dbReference type="Gene3D" id="1.25.40.1010">
    <property type="match status" value="1"/>
</dbReference>
<gene>
    <name evidence="6" type="ORF">CRE_16217</name>
</gene>
<dbReference type="PROSITE" id="PS50005">
    <property type="entry name" value="TPR"/>
    <property type="match status" value="2"/>
</dbReference>
<proteinExistence type="predicted"/>
<feature type="region of interest" description="Disordered" evidence="5">
    <location>
        <begin position="604"/>
        <end position="640"/>
    </location>
</feature>
<feature type="repeat" description="TPR" evidence="3">
    <location>
        <begin position="87"/>
        <end position="120"/>
    </location>
</feature>
<dbReference type="Pfam" id="PF12569">
    <property type="entry name" value="NatA_aux_su"/>
    <property type="match status" value="1"/>
</dbReference>
<evidence type="ECO:0000256" key="1">
    <source>
        <dbReference type="ARBA" id="ARBA00022737"/>
    </source>
</evidence>
<keyword evidence="2 3" id="KW-0802">TPR repeat</keyword>
<evidence type="ECO:0000313" key="6">
    <source>
        <dbReference type="EMBL" id="EFP08405.1"/>
    </source>
</evidence>
<organism evidence="7">
    <name type="scientific">Caenorhabditis remanei</name>
    <name type="common">Caenorhabditis vulgaris</name>
    <dbReference type="NCBI Taxonomy" id="31234"/>
    <lineage>
        <taxon>Eukaryota</taxon>
        <taxon>Metazoa</taxon>
        <taxon>Ecdysozoa</taxon>
        <taxon>Nematoda</taxon>
        <taxon>Chromadorea</taxon>
        <taxon>Rhabditida</taxon>
        <taxon>Rhabditina</taxon>
        <taxon>Rhabditomorpha</taxon>
        <taxon>Rhabditoidea</taxon>
        <taxon>Rhabditidae</taxon>
        <taxon>Peloderinae</taxon>
        <taxon>Caenorhabditis</taxon>
    </lineage>
</organism>
<keyword evidence="1" id="KW-0677">Repeat</keyword>
<sequence length="855" mass="98890">MPTPPGQSSSQPLPTKELGYFKKIVKSYEQKQYKTGLKFAKQILATQGFSEHGETLAMKGLILNCMGKCQEAQECVRKGLKSDLRSYVCWHVYGLIQKTEKKYDEAIKAYKQALKLEKDNIQILRDLSLLQIHIRDFDGYLSSKYELLRLRQNQRVSWLGYIVAHHLLKEHTLALAIMAEYIKNNTPPGYDFEFSELILYQNLIMREAGQSDVALQKLEENSTHIVDKVAYMETRANLLMDLDQPKQAEHVWRVLIDRNPECLEYYDALQTCMGIKDSLESPKPQLLMLDALAEKFKKAAAPRRLALYLVEGEELRRRLHEWIVPMLRKGAPSLFASLVPLYKFPQKIAVIESLISEYVKKMDDEGYDKVNLNGVSQECEPPTTALWLYVLAAYHFDRCHKTELALHYIDRAIQHTPTVVENYMLKARIYKHAGDYDEAASWMEEAQSLDTADRYINGKCGKYMLRAKRIDEANKMLAKFTREGENAASHLTDMQCMWYELESGRAFRSVNKYGEALRKAHHIEFHFNTWIEDQYDFHTYCLRKMTLCSYIRLLRMEDRLRNADYYYQGAKLAIKIYLRMIDRPDDMNEHSALIKEGMTDQEIKKMKKKLKKQKELQEEEEKKKKEKETKEEGLQRGPQIDAEALLKTEDPLGEAAKFCHNIHTFGTPKVTGYALCAEVYQRREKVLLVLKCLNEGTKKDPHHPLLHVQKVKFLKAWPTYDLTGIVKDTALSLIETVFGAELDAVKHNDKYKMEHQHEFPARLAYAEAQCAIDPSASVVNWLLKSVEDTTVNERSLKMMLKLKDGIEYGKYGKWSKDDNEKLRKLVNGLFPLALDFGGGVPHKSPSTNNSTVESK</sequence>
<evidence type="ECO:0000256" key="3">
    <source>
        <dbReference type="PROSITE-ProRule" id="PRU00339"/>
    </source>
</evidence>
<evidence type="ECO:0000256" key="4">
    <source>
        <dbReference type="SAM" id="Coils"/>
    </source>
</evidence>
<accession>E3MSM4</accession>
<dbReference type="EMBL" id="DS268473">
    <property type="protein sequence ID" value="EFP08405.1"/>
    <property type="molecule type" value="Genomic_DNA"/>
</dbReference>
<feature type="coiled-coil region" evidence="4">
    <location>
        <begin position="96"/>
        <end position="127"/>
    </location>
</feature>
<dbReference type="HOGENOM" id="CLU_006686_0_0_1"/>
<dbReference type="PANTHER" id="PTHR22767">
    <property type="entry name" value="N-TERMINAL ACETYLTRANSFERASE-RELATED"/>
    <property type="match status" value="1"/>
</dbReference>
<dbReference type="FunFam" id="1.25.40.1010:FF:000008">
    <property type="entry name" value="Chromosome 1, whole genome shotgun sequence"/>
    <property type="match status" value="1"/>
</dbReference>
<dbReference type="PANTHER" id="PTHR22767:SF2">
    <property type="entry name" value="N(ALPHA)-ACETYLTRANSFERASE 15_16, ISOFORM A"/>
    <property type="match status" value="1"/>
</dbReference>
<dbReference type="GO" id="GO:0031415">
    <property type="term" value="C:NatA complex"/>
    <property type="evidence" value="ECO:0007669"/>
    <property type="project" value="TreeGrafter"/>
</dbReference>
<evidence type="ECO:0000256" key="5">
    <source>
        <dbReference type="SAM" id="MobiDB-lite"/>
    </source>
</evidence>
<evidence type="ECO:0000313" key="7">
    <source>
        <dbReference type="Proteomes" id="UP000008281"/>
    </source>
</evidence>
<dbReference type="InParanoid" id="E3MSM4"/>
<dbReference type="InterPro" id="IPR011990">
    <property type="entry name" value="TPR-like_helical_dom_sf"/>
</dbReference>
<feature type="compositionally biased region" description="Basic and acidic residues" evidence="5">
    <location>
        <begin position="613"/>
        <end position="634"/>
    </location>
</feature>
<dbReference type="SMART" id="SM00028">
    <property type="entry name" value="TPR"/>
    <property type="match status" value="6"/>
</dbReference>